<evidence type="ECO:0000256" key="4">
    <source>
        <dbReference type="PIRSR" id="PIRSR001238-1"/>
    </source>
</evidence>
<dbReference type="GO" id="GO:0006046">
    <property type="term" value="P:N-acetylglucosamine catabolic process"/>
    <property type="evidence" value="ECO:0007669"/>
    <property type="project" value="TreeGrafter"/>
</dbReference>
<dbReference type="SUPFAM" id="SSF51338">
    <property type="entry name" value="Composite domain of metallo-dependent hydrolases"/>
    <property type="match status" value="1"/>
</dbReference>
<evidence type="ECO:0000256" key="5">
    <source>
        <dbReference type="PIRSR" id="PIRSR001238-2"/>
    </source>
</evidence>
<comment type="PTM">
    <text evidence="3">Carboxylation allows a single lysine to coordinate two zinc ions.</text>
</comment>
<dbReference type="InterPro" id="IPR006680">
    <property type="entry name" value="Amidohydro-rel"/>
</dbReference>
<evidence type="ECO:0000313" key="10">
    <source>
        <dbReference type="Proteomes" id="UP000462362"/>
    </source>
</evidence>
<comment type="PTM">
    <text evidence="7">Carbamylation allows a single lysine to coordinate two zinc ions.</text>
</comment>
<keyword evidence="3 6" id="KW-0479">Metal-binding</keyword>
<feature type="binding site" evidence="5">
    <location>
        <position position="163"/>
    </location>
    <ligand>
        <name>substrate</name>
    </ligand>
</feature>
<dbReference type="AlphaFoldDB" id="A0A6I3S566"/>
<dbReference type="NCBIfam" id="TIGR01975">
    <property type="entry name" value="isoAsp_dipep"/>
    <property type="match status" value="1"/>
</dbReference>
<keyword evidence="3 6" id="KW-0862">Zinc</keyword>
<keyword evidence="3" id="KW-0645">Protease</keyword>
<organism evidence="9 10">
    <name type="scientific">Parasutterella excrementihominis</name>
    <dbReference type="NCBI Taxonomy" id="487175"/>
    <lineage>
        <taxon>Bacteria</taxon>
        <taxon>Pseudomonadati</taxon>
        <taxon>Pseudomonadota</taxon>
        <taxon>Betaproteobacteria</taxon>
        <taxon>Burkholderiales</taxon>
        <taxon>Sutterellaceae</taxon>
        <taxon>Parasutterella</taxon>
    </lineage>
</organism>
<keyword evidence="2 3" id="KW-0378">Hydrolase</keyword>
<dbReference type="GO" id="GO:0008237">
    <property type="term" value="F:metallopeptidase activity"/>
    <property type="evidence" value="ECO:0007669"/>
    <property type="project" value="UniProtKB-KW"/>
</dbReference>
<evidence type="ECO:0000256" key="7">
    <source>
        <dbReference type="PIRSR" id="PIRSR001238-50"/>
    </source>
</evidence>
<proteinExistence type="inferred from homology"/>
<comment type="subcellular location">
    <subcellularLocation>
        <location evidence="3">Cytoplasm</location>
    </subcellularLocation>
</comment>
<dbReference type="GO" id="GO:0008448">
    <property type="term" value="F:N-acetylglucosamine-6-phosphate deacetylase activity"/>
    <property type="evidence" value="ECO:0007669"/>
    <property type="project" value="TreeGrafter"/>
</dbReference>
<feature type="binding site" evidence="5">
    <location>
        <position position="100"/>
    </location>
    <ligand>
        <name>substrate</name>
    </ligand>
</feature>
<name>A0A6I3S566_9BURK</name>
<comment type="function">
    <text evidence="3">Catalyzes the hydrolytic cleavage of a subset of L-isoaspartyl (L-beta-aspartyl) dipeptides. Used to degrade proteins damaged by L-isoaspartyl residues formation.</text>
</comment>
<evidence type="ECO:0000256" key="3">
    <source>
        <dbReference type="PIRNR" id="PIRNR001238"/>
    </source>
</evidence>
<dbReference type="Proteomes" id="UP000462362">
    <property type="component" value="Unassembled WGS sequence"/>
</dbReference>
<dbReference type="GO" id="GO:0006508">
    <property type="term" value="P:proteolysis"/>
    <property type="evidence" value="ECO:0007669"/>
    <property type="project" value="UniProtKB-KW"/>
</dbReference>
<dbReference type="GO" id="GO:0008798">
    <property type="term" value="F:beta-aspartyl-peptidase activity"/>
    <property type="evidence" value="ECO:0007669"/>
    <property type="project" value="InterPro"/>
</dbReference>
<dbReference type="GeneID" id="43348782"/>
<reference evidence="9 10" key="1">
    <citation type="journal article" date="2019" name="Nat. Med.">
        <title>A library of human gut bacterial isolates paired with longitudinal multiomics data enables mechanistic microbiome research.</title>
        <authorList>
            <person name="Poyet M."/>
            <person name="Groussin M."/>
            <person name="Gibbons S.M."/>
            <person name="Avila-Pacheco J."/>
            <person name="Jiang X."/>
            <person name="Kearney S.M."/>
            <person name="Perrotta A.R."/>
            <person name="Berdy B."/>
            <person name="Zhao S."/>
            <person name="Lieberman T.D."/>
            <person name="Swanson P.K."/>
            <person name="Smith M."/>
            <person name="Roesemann S."/>
            <person name="Alexander J.E."/>
            <person name="Rich S.A."/>
            <person name="Livny J."/>
            <person name="Vlamakis H."/>
            <person name="Clish C."/>
            <person name="Bullock K."/>
            <person name="Deik A."/>
            <person name="Scott J."/>
            <person name="Pierce K.A."/>
            <person name="Xavier R.J."/>
            <person name="Alm E.J."/>
        </authorList>
    </citation>
    <scope>NUCLEOTIDE SEQUENCE [LARGE SCALE GENOMIC DNA]</scope>
    <source>
        <strain evidence="9 10">BIOML-A2</strain>
    </source>
</reference>
<feature type="binding site" evidence="6">
    <location>
        <position position="195"/>
    </location>
    <ligand>
        <name>Zn(2+)</name>
        <dbReference type="ChEBI" id="CHEBI:29105"/>
        <label>2</label>
        <note>catalytic</note>
    </ligand>
</feature>
<comment type="similarity">
    <text evidence="3">Belongs to the peptidase M38 family.</text>
</comment>
<evidence type="ECO:0000313" key="9">
    <source>
        <dbReference type="EMBL" id="MTU43037.1"/>
    </source>
</evidence>
<dbReference type="EMBL" id="WNCL01000011">
    <property type="protein sequence ID" value="MTU43037.1"/>
    <property type="molecule type" value="Genomic_DNA"/>
</dbReference>
<keyword evidence="3" id="KW-0482">Metalloprotease</keyword>
<dbReference type="SUPFAM" id="SSF51556">
    <property type="entry name" value="Metallo-dependent hydrolases"/>
    <property type="match status" value="1"/>
</dbReference>
<feature type="binding site" evidence="6">
    <location>
        <position position="223"/>
    </location>
    <ligand>
        <name>Zn(2+)</name>
        <dbReference type="ChEBI" id="CHEBI:29105"/>
        <label>2</label>
        <note>catalytic</note>
    </ligand>
</feature>
<dbReference type="GO" id="GO:0005737">
    <property type="term" value="C:cytoplasm"/>
    <property type="evidence" value="ECO:0007669"/>
    <property type="project" value="UniProtKB-SubCell"/>
</dbReference>
<comment type="cofactor">
    <cofactor evidence="3 6">
        <name>Zn(2+)</name>
        <dbReference type="ChEBI" id="CHEBI:29105"/>
    </cofactor>
    <text evidence="3 6">Binds 2 Zn(2+) ions per subunit.</text>
</comment>
<feature type="binding site" evidence="6">
    <location>
        <position position="279"/>
    </location>
    <ligand>
        <name>Zn(2+)</name>
        <dbReference type="ChEBI" id="CHEBI:29105"/>
        <label>1</label>
        <note>catalytic</note>
    </ligand>
</feature>
<feature type="domain" description="Amidohydrolase-related" evidence="8">
    <location>
        <begin position="53"/>
        <end position="367"/>
    </location>
</feature>
<feature type="binding site" description="via carbamate group" evidence="6">
    <location>
        <position position="156"/>
    </location>
    <ligand>
        <name>Zn(2+)</name>
        <dbReference type="ChEBI" id="CHEBI:29105"/>
        <label>1</label>
        <note>catalytic</note>
    </ligand>
</feature>
<sequence length="381" mass="40926">MATAILFKNADLYAPEHKGIKQILTVNDKIIAVEDEISADLPGLEVIDLNGAIVTPGLIDQHIHVTGGGGEGGPLTRAPELNFSELVEGGITSFVGVSGTDSETRPIEALMAKVRALTKEGATGWMWTSNYRYPPTTVTGDVRKDLLTIPECLGVKIAMGDHRCSFPTTQEVLRVLSDCRVGGMICGHDSYLHVHLGDLPIAFPAFMECVKMGMPIKHIRPTHVGRHPEVFAQAIAFTKAGGYIDITTSGGNYMGSAADAFVMALEEGAPIDRITFSSDGHGSMPRFDKNGEMIGLTVCKVSDNLKMLQELAGKIGLEKALLPLTRTIATALCLGNKGVIEAGKDADLLVMDKDLKPLHLFMKGRQVMKDSEVIVKGAFEE</sequence>
<feature type="binding site" description="via carbamate group" evidence="6">
    <location>
        <position position="156"/>
    </location>
    <ligand>
        <name>Zn(2+)</name>
        <dbReference type="ChEBI" id="CHEBI:29105"/>
        <label>2</label>
        <note>catalytic</note>
    </ligand>
</feature>
<protein>
    <recommendedName>
        <fullName evidence="3">Isoaspartyl dipeptidase</fullName>
        <ecNumber evidence="3">3.4.19.-</ecNumber>
    </recommendedName>
</protein>
<dbReference type="Pfam" id="PF01979">
    <property type="entry name" value="Amidohydro_1"/>
    <property type="match status" value="1"/>
</dbReference>
<evidence type="ECO:0000256" key="1">
    <source>
        <dbReference type="ARBA" id="ARBA00010716"/>
    </source>
</evidence>
<dbReference type="InterPro" id="IPR011059">
    <property type="entry name" value="Metal-dep_hydrolase_composite"/>
</dbReference>
<evidence type="ECO:0000256" key="2">
    <source>
        <dbReference type="ARBA" id="ARBA00022801"/>
    </source>
</evidence>
<dbReference type="EC" id="3.4.19.-" evidence="3"/>
<dbReference type="PANTHER" id="PTHR11113:SF14">
    <property type="entry name" value="N-ACETYLGLUCOSAMINE-6-PHOSPHATE DEACETYLASE"/>
    <property type="match status" value="1"/>
</dbReference>
<dbReference type="RefSeq" id="WP_008811941.1">
    <property type="nucleotide sequence ID" value="NZ_CAJUON010000001.1"/>
</dbReference>
<dbReference type="Gene3D" id="2.30.40.10">
    <property type="entry name" value="Urease, subunit C, domain 1"/>
    <property type="match status" value="1"/>
</dbReference>
<comment type="similarity">
    <text evidence="1">Belongs to the metallo-dependent hydrolases superfamily. NagA family.</text>
</comment>
<feature type="binding site" evidence="6">
    <location>
        <position position="62"/>
    </location>
    <ligand>
        <name>Zn(2+)</name>
        <dbReference type="ChEBI" id="CHEBI:29105"/>
        <label>1</label>
        <note>catalytic</note>
    </ligand>
</feature>
<evidence type="ECO:0000256" key="6">
    <source>
        <dbReference type="PIRSR" id="PIRSR001238-3"/>
    </source>
</evidence>
<feature type="binding site" evidence="6">
    <location>
        <position position="64"/>
    </location>
    <ligand>
        <name>Zn(2+)</name>
        <dbReference type="ChEBI" id="CHEBI:29105"/>
        <label>1</label>
        <note>catalytic</note>
    </ligand>
</feature>
<dbReference type="InterPro" id="IPR010229">
    <property type="entry name" value="Pept_M38_dipep"/>
</dbReference>
<dbReference type="InterPro" id="IPR032466">
    <property type="entry name" value="Metal_Hydrolase"/>
</dbReference>
<feature type="binding site" evidence="5">
    <location>
        <begin position="69"/>
        <end position="71"/>
    </location>
    <ligand>
        <name>substrate</name>
    </ligand>
</feature>
<dbReference type="GO" id="GO:0046872">
    <property type="term" value="F:metal ion binding"/>
    <property type="evidence" value="ECO:0007669"/>
    <property type="project" value="UniProtKB-KW"/>
</dbReference>
<feature type="active site" description="Proton acceptor" evidence="4">
    <location>
        <position position="279"/>
    </location>
</feature>
<feature type="modified residue" description="N6-carboxylysine" evidence="7">
    <location>
        <position position="156"/>
    </location>
</feature>
<dbReference type="Gene3D" id="3.20.20.140">
    <property type="entry name" value="Metal-dependent hydrolases"/>
    <property type="match status" value="1"/>
</dbReference>
<feature type="binding site" evidence="5">
    <location>
        <position position="283"/>
    </location>
    <ligand>
        <name>substrate</name>
    </ligand>
</feature>
<comment type="caution">
    <text evidence="9">The sequence shown here is derived from an EMBL/GenBank/DDBJ whole genome shotgun (WGS) entry which is preliminary data.</text>
</comment>
<evidence type="ECO:0000259" key="8">
    <source>
        <dbReference type="Pfam" id="PF01979"/>
    </source>
</evidence>
<dbReference type="PIRSF" id="PIRSF001238">
    <property type="entry name" value="IadA"/>
    <property type="match status" value="1"/>
</dbReference>
<feature type="binding site" evidence="5">
    <location>
        <position position="226"/>
    </location>
    <ligand>
        <name>substrate</name>
    </ligand>
</feature>
<dbReference type="PANTHER" id="PTHR11113">
    <property type="entry name" value="N-ACETYLGLUCOSAMINE-6-PHOSPHATE DEACETYLASE"/>
    <property type="match status" value="1"/>
</dbReference>
<gene>
    <name evidence="9" type="ORF">GMD42_05265</name>
</gene>
<feature type="binding site" evidence="5">
    <location>
        <position position="131"/>
    </location>
    <ligand>
        <name>substrate</name>
    </ligand>
</feature>
<accession>A0A6I3S566</accession>